<organism evidence="3">
    <name type="scientific">Oryza meridionalis</name>
    <dbReference type="NCBI Taxonomy" id="40149"/>
    <lineage>
        <taxon>Eukaryota</taxon>
        <taxon>Viridiplantae</taxon>
        <taxon>Streptophyta</taxon>
        <taxon>Embryophyta</taxon>
        <taxon>Tracheophyta</taxon>
        <taxon>Spermatophyta</taxon>
        <taxon>Magnoliopsida</taxon>
        <taxon>Liliopsida</taxon>
        <taxon>Poales</taxon>
        <taxon>Poaceae</taxon>
        <taxon>BOP clade</taxon>
        <taxon>Oryzoideae</taxon>
        <taxon>Oryzeae</taxon>
        <taxon>Oryzinae</taxon>
        <taxon>Oryza</taxon>
    </lineage>
</organism>
<dbReference type="GO" id="GO:0006355">
    <property type="term" value="P:regulation of DNA-templated transcription"/>
    <property type="evidence" value="ECO:0007669"/>
    <property type="project" value="UniProtKB-ARBA"/>
</dbReference>
<evidence type="ECO:0000259" key="2">
    <source>
        <dbReference type="PROSITE" id="PS50097"/>
    </source>
</evidence>
<dbReference type="PANTHER" id="PTHR46287:SF4">
    <property type="entry name" value="BTB_POZ AND TAZ DOMAIN-CONTAINING PROTEIN 2"/>
    <property type="match status" value="1"/>
</dbReference>
<dbReference type="Gramene" id="OMERI01G38150.1">
    <property type="protein sequence ID" value="OMERI01G38150.1"/>
    <property type="gene ID" value="OMERI01G38150"/>
</dbReference>
<keyword evidence="4" id="KW-1185">Reference proteome</keyword>
<dbReference type="AlphaFoldDB" id="A0A0E0CBV5"/>
<dbReference type="PANTHER" id="PTHR46287">
    <property type="entry name" value="BTB/POZ AND TAZ DOMAIN-CONTAINING PROTEIN 3-RELATED"/>
    <property type="match status" value="1"/>
</dbReference>
<evidence type="ECO:0000256" key="1">
    <source>
        <dbReference type="ARBA" id="ARBA00004906"/>
    </source>
</evidence>
<reference evidence="3" key="1">
    <citation type="submission" date="2015-04" db="UniProtKB">
        <authorList>
            <consortium name="EnsemblPlants"/>
        </authorList>
    </citation>
    <scope>IDENTIFICATION</scope>
</reference>
<dbReference type="eggNOG" id="KOG1778">
    <property type="taxonomic scope" value="Eukaryota"/>
</dbReference>
<accession>A0A0E0CBV5</accession>
<dbReference type="EnsemblPlants" id="OMERI01G38150.1">
    <property type="protein sequence ID" value="OMERI01G38150.1"/>
    <property type="gene ID" value="OMERI01G38150"/>
</dbReference>
<name>A0A0E0CBV5_9ORYZ</name>
<proteinExistence type="predicted"/>
<evidence type="ECO:0000313" key="3">
    <source>
        <dbReference type="EnsemblPlants" id="OMERI01G38150.1"/>
    </source>
</evidence>
<evidence type="ECO:0000313" key="4">
    <source>
        <dbReference type="Proteomes" id="UP000008021"/>
    </source>
</evidence>
<dbReference type="InterPro" id="IPR000210">
    <property type="entry name" value="BTB/POZ_dom"/>
</dbReference>
<dbReference type="Gene3D" id="3.30.710.10">
    <property type="entry name" value="Potassium Channel Kv1.1, Chain A"/>
    <property type="match status" value="1"/>
</dbReference>
<dbReference type="InterPro" id="IPR011333">
    <property type="entry name" value="SKP1/BTB/POZ_sf"/>
</dbReference>
<sequence length="125" mass="13166">MCEGARAAGDAAAAAADVDVITSSGRRRIPAHSTVLASASPVLESILQRRLKKERDAAAAAGGKVRRAVVRIRGVTDDAAAAFVRLLYAGSRYRALVYSIPLQYGISAGSLCFSSIRFLQSWAIS</sequence>
<dbReference type="InterPro" id="IPR044513">
    <property type="entry name" value="BT1/2/3/4/5"/>
</dbReference>
<dbReference type="STRING" id="40149.A0A0E0CBV5"/>
<dbReference type="PROSITE" id="PS50097">
    <property type="entry name" value="BTB"/>
    <property type="match status" value="1"/>
</dbReference>
<dbReference type="Pfam" id="PF00651">
    <property type="entry name" value="BTB"/>
    <property type="match status" value="1"/>
</dbReference>
<dbReference type="SUPFAM" id="SSF54695">
    <property type="entry name" value="POZ domain"/>
    <property type="match status" value="1"/>
</dbReference>
<dbReference type="Proteomes" id="UP000008021">
    <property type="component" value="Chromosome 1"/>
</dbReference>
<protein>
    <recommendedName>
        <fullName evidence="2">BTB domain-containing protein</fullName>
    </recommendedName>
</protein>
<reference evidence="3" key="2">
    <citation type="submission" date="2018-05" db="EMBL/GenBank/DDBJ databases">
        <title>OmerRS3 (Oryza meridionalis Reference Sequence Version 3).</title>
        <authorList>
            <person name="Zhang J."/>
            <person name="Kudrna D."/>
            <person name="Lee S."/>
            <person name="Talag J."/>
            <person name="Welchert J."/>
            <person name="Wing R.A."/>
        </authorList>
    </citation>
    <scope>NUCLEOTIDE SEQUENCE [LARGE SCALE GENOMIC DNA]</scope>
    <source>
        <strain evidence="3">cv. OR44</strain>
    </source>
</reference>
<dbReference type="GO" id="GO:0005634">
    <property type="term" value="C:nucleus"/>
    <property type="evidence" value="ECO:0007669"/>
    <property type="project" value="TreeGrafter"/>
</dbReference>
<feature type="domain" description="BTB" evidence="2">
    <location>
        <begin position="16"/>
        <end position="90"/>
    </location>
</feature>
<comment type="pathway">
    <text evidence="1">Protein modification; protein ubiquitination.</text>
</comment>
<dbReference type="HOGENOM" id="CLU_1996230_0_0_1"/>